<keyword evidence="2" id="KW-0479">Metal-binding</keyword>
<dbReference type="GO" id="GO:0046872">
    <property type="term" value="F:metal ion binding"/>
    <property type="evidence" value="ECO:0007669"/>
    <property type="project" value="UniProtKB-KW"/>
</dbReference>
<dbReference type="HOGENOM" id="CLU_028458_2_1_1"/>
<comment type="caution">
    <text evidence="4">The sequence shown here is derived from an EMBL/GenBank/DDBJ whole genome shotgun (WGS) entry which is preliminary data.</text>
</comment>
<dbReference type="PANTHER" id="PTHR11820:SF7">
    <property type="entry name" value="ACYLPYRUVASE FAHD1, MITOCHONDRIAL"/>
    <property type="match status" value="1"/>
</dbReference>
<evidence type="ECO:0000256" key="2">
    <source>
        <dbReference type="ARBA" id="ARBA00022723"/>
    </source>
</evidence>
<dbReference type="eggNOG" id="KOG1535">
    <property type="taxonomic scope" value="Eukaryota"/>
</dbReference>
<dbReference type="STRING" id="1445577.A0A010S6J0"/>
<dbReference type="GO" id="GO:0006107">
    <property type="term" value="P:oxaloacetate metabolic process"/>
    <property type="evidence" value="ECO:0007669"/>
    <property type="project" value="UniProtKB-ARBA"/>
</dbReference>
<dbReference type="EMBL" id="JARH01000012">
    <property type="protein sequence ID" value="EXF86379.1"/>
    <property type="molecule type" value="Genomic_DNA"/>
</dbReference>
<keyword evidence="4" id="KW-0378">Hydrolase</keyword>
<name>A0A010S6J0_9PEZI</name>
<dbReference type="GO" id="GO:0018773">
    <property type="term" value="F:acetylpyruvate hydrolase activity"/>
    <property type="evidence" value="ECO:0007669"/>
    <property type="project" value="TreeGrafter"/>
</dbReference>
<dbReference type="OrthoDB" id="411064at2759"/>
<evidence type="ECO:0000313" key="5">
    <source>
        <dbReference type="Proteomes" id="UP000020467"/>
    </source>
</evidence>
<gene>
    <name evidence="4" type="ORF">CFIO01_00076</name>
</gene>
<dbReference type="KEGG" id="cfj:CFIO01_00076"/>
<dbReference type="SUPFAM" id="SSF56529">
    <property type="entry name" value="FAH"/>
    <property type="match status" value="1"/>
</dbReference>
<sequence>MSFNRLVRFEEDGRTYYGDVIDFSDDKGFDVLELGGSPWLGLISTGRKVKTTKLLCPIEACPIIICVGLNYKQHAEEAKVRTMPTFYPELTKSGVPELKVPTFPVIFTKPSDALAGPFDDIKVHPDAQAQLDYEGELVVIISRDAKDVKEDQALDYVLGYTAGNDVSARNFQLPDASGGQFCYAKSFDGFAPVGPAIWSTESVPDPQKLHLKTIVNGEVVQETDTADMIWSVAQIIAHLSRGTTLRRGTVIMTGTPSGVGYFRGAFLKDSDLVEVEISGLGRVANRIVF</sequence>
<organism evidence="4 5">
    <name type="scientific">Colletotrichum fioriniae PJ7</name>
    <dbReference type="NCBI Taxonomy" id="1445577"/>
    <lineage>
        <taxon>Eukaryota</taxon>
        <taxon>Fungi</taxon>
        <taxon>Dikarya</taxon>
        <taxon>Ascomycota</taxon>
        <taxon>Pezizomycotina</taxon>
        <taxon>Sordariomycetes</taxon>
        <taxon>Hypocreomycetidae</taxon>
        <taxon>Glomerellales</taxon>
        <taxon>Glomerellaceae</taxon>
        <taxon>Colletotrichum</taxon>
        <taxon>Colletotrichum acutatum species complex</taxon>
    </lineage>
</organism>
<dbReference type="InterPro" id="IPR011234">
    <property type="entry name" value="Fumarylacetoacetase-like_C"/>
</dbReference>
<dbReference type="InterPro" id="IPR036663">
    <property type="entry name" value="Fumarylacetoacetase_C_sf"/>
</dbReference>
<dbReference type="GO" id="GO:0050163">
    <property type="term" value="F:oxaloacetate tautomerase activity"/>
    <property type="evidence" value="ECO:0007669"/>
    <property type="project" value="UniProtKB-ARBA"/>
</dbReference>
<feature type="domain" description="Fumarylacetoacetase-like C-terminal" evidence="3">
    <location>
        <begin position="64"/>
        <end position="288"/>
    </location>
</feature>
<dbReference type="Gene3D" id="3.90.850.10">
    <property type="entry name" value="Fumarylacetoacetase-like, C-terminal domain"/>
    <property type="match status" value="1"/>
</dbReference>
<evidence type="ECO:0000313" key="4">
    <source>
        <dbReference type="EMBL" id="EXF86379.1"/>
    </source>
</evidence>
<evidence type="ECO:0000256" key="1">
    <source>
        <dbReference type="ARBA" id="ARBA00010211"/>
    </source>
</evidence>
<dbReference type="AlphaFoldDB" id="A0A010S6J0"/>
<dbReference type="Pfam" id="PF01557">
    <property type="entry name" value="FAA_hydrolase"/>
    <property type="match status" value="1"/>
</dbReference>
<dbReference type="FunFam" id="3.90.850.10:FF:000002">
    <property type="entry name" value="2-hydroxyhepta-2,4-diene-1,7-dioate isomerase"/>
    <property type="match status" value="1"/>
</dbReference>
<dbReference type="PANTHER" id="PTHR11820">
    <property type="entry name" value="ACYLPYRUVASE"/>
    <property type="match status" value="1"/>
</dbReference>
<protein>
    <submittedName>
        <fullName evidence="4">Fumarylacetoacetate hydrolase</fullName>
    </submittedName>
</protein>
<keyword evidence="5" id="KW-1185">Reference proteome</keyword>
<comment type="similarity">
    <text evidence="1">Belongs to the FAH family.</text>
</comment>
<evidence type="ECO:0000259" key="3">
    <source>
        <dbReference type="Pfam" id="PF01557"/>
    </source>
</evidence>
<accession>A0A010S6J0</accession>
<reference evidence="4 5" key="1">
    <citation type="submission" date="2014-02" db="EMBL/GenBank/DDBJ databases">
        <title>The genome sequence of Colletotrichum fioriniae PJ7.</title>
        <authorList>
            <person name="Baroncelli R."/>
            <person name="Thon M.R."/>
        </authorList>
    </citation>
    <scope>NUCLEOTIDE SEQUENCE [LARGE SCALE GENOMIC DNA]</scope>
    <source>
        <strain evidence="4 5">PJ7</strain>
    </source>
</reference>
<dbReference type="Proteomes" id="UP000020467">
    <property type="component" value="Unassembled WGS sequence"/>
</dbReference>
<proteinExistence type="inferred from homology"/>